<organism evidence="8">
    <name type="scientific">Odontella aurita</name>
    <dbReference type="NCBI Taxonomy" id="265563"/>
    <lineage>
        <taxon>Eukaryota</taxon>
        <taxon>Sar</taxon>
        <taxon>Stramenopiles</taxon>
        <taxon>Ochrophyta</taxon>
        <taxon>Bacillariophyta</taxon>
        <taxon>Mediophyceae</taxon>
        <taxon>Biddulphiophycidae</taxon>
        <taxon>Eupodiscales</taxon>
        <taxon>Odontellaceae</taxon>
        <taxon>Odontella</taxon>
    </lineage>
</organism>
<feature type="region of interest" description="Disordered" evidence="4">
    <location>
        <begin position="164"/>
        <end position="187"/>
    </location>
</feature>
<feature type="region of interest" description="Disordered" evidence="4">
    <location>
        <begin position="103"/>
        <end position="128"/>
    </location>
</feature>
<feature type="region of interest" description="Disordered" evidence="4">
    <location>
        <begin position="1"/>
        <end position="34"/>
    </location>
</feature>
<sequence length="550" mass="55977">MTTAGGQAPTAANVQPPHFAPAGGAPGAASNAGLSAAAEAAVRSRGTPATLNLDDIFGDCFFTPEGDTVFLGDQPAEVRQAVVSSAEAPGGVANVASRPGVPAAAAQAGQGQQQAAGQPAPAGQQQQQYVPVSVAGGISTTGLDRPGAPATVMGTVPGIGGAPAPAATAPAAPAPAAPQAVPFAQPPQRRHHLPFATPAMTAAVNAAQAATSKRKSDAAAARERKMSDKQKVERRERNREHAKRSRIRKKFLLESLQQSVSLLKEENEKLRNSIRAHLPEEADELLKAENLAEAAAAAGGGGLIANSSSDANKVLDDPDFSFIKALQTAQQNFVVTDPSLPDNPIVYATQGFLNLTGYTLDQVLGRNCRFLQGPETDPKAVEKIRRAIEDGTDMSVCLLNYRVDGTTFWNQFFIAALRDAAGNITNYVGVQCKVSDQYAANVCRRQEEAEQAEAEAQDAADAAASEGAGGEQAPMAMDTDAGGSAAPAGAPAPASMAPPQAAPLPAPMPATTPVAPAPAPIPVQAPMSAAPVAAVPAVNAAAPAAPQAQG</sequence>
<evidence type="ECO:0000256" key="2">
    <source>
        <dbReference type="ARBA" id="ARBA00022643"/>
    </source>
</evidence>
<protein>
    <recommendedName>
        <fullName evidence="9">LOV domain-containing protein</fullName>
    </recommendedName>
</protein>
<evidence type="ECO:0000313" key="8">
    <source>
        <dbReference type="EMBL" id="CAE2286824.1"/>
    </source>
</evidence>
<proteinExistence type="predicted"/>
<name>A0A7S4K869_9STRA</name>
<reference evidence="8" key="1">
    <citation type="submission" date="2021-01" db="EMBL/GenBank/DDBJ databases">
        <authorList>
            <person name="Corre E."/>
            <person name="Pelletier E."/>
            <person name="Niang G."/>
            <person name="Scheremetjew M."/>
            <person name="Finn R."/>
            <person name="Kale V."/>
            <person name="Holt S."/>
            <person name="Cochrane G."/>
            <person name="Meng A."/>
            <person name="Brown T."/>
            <person name="Cohen L."/>
        </authorList>
    </citation>
    <scope>NUCLEOTIDE SEQUENCE</scope>
    <source>
        <strain evidence="8">Isolate 1302-5</strain>
    </source>
</reference>
<evidence type="ECO:0000259" key="7">
    <source>
        <dbReference type="PROSITE" id="PS50217"/>
    </source>
</evidence>
<dbReference type="PROSITE" id="PS50217">
    <property type="entry name" value="BZIP"/>
    <property type="match status" value="1"/>
</dbReference>
<dbReference type="SMART" id="SM00338">
    <property type="entry name" value="BRLZ"/>
    <property type="match status" value="1"/>
</dbReference>
<dbReference type="InterPro" id="IPR004827">
    <property type="entry name" value="bZIP"/>
</dbReference>
<evidence type="ECO:0000259" key="6">
    <source>
        <dbReference type="PROSITE" id="PS50113"/>
    </source>
</evidence>
<dbReference type="InterPro" id="IPR000014">
    <property type="entry name" value="PAS"/>
</dbReference>
<dbReference type="CDD" id="cd00130">
    <property type="entry name" value="PAS"/>
    <property type="match status" value="1"/>
</dbReference>
<dbReference type="Gene3D" id="3.30.450.20">
    <property type="entry name" value="PAS domain"/>
    <property type="match status" value="1"/>
</dbReference>
<feature type="compositionally biased region" description="Low complexity" evidence="4">
    <location>
        <begin position="483"/>
        <end position="499"/>
    </location>
</feature>
<dbReference type="Gene3D" id="1.20.5.170">
    <property type="match status" value="1"/>
</dbReference>
<dbReference type="PANTHER" id="PTHR47429">
    <property type="entry name" value="PROTEIN TWIN LOV 1"/>
    <property type="match status" value="1"/>
</dbReference>
<dbReference type="CDD" id="cd14809">
    <property type="entry name" value="bZIP_AUREO-like"/>
    <property type="match status" value="1"/>
</dbReference>
<feature type="compositionally biased region" description="Polar residues" evidence="4">
    <location>
        <begin position="1"/>
        <end position="13"/>
    </location>
</feature>
<accession>A0A7S4K869</accession>
<gene>
    <name evidence="8" type="ORF">OAUR00152_LOCUS40850</name>
</gene>
<dbReference type="SMART" id="SM00086">
    <property type="entry name" value="PAC"/>
    <property type="match status" value="1"/>
</dbReference>
<dbReference type="Pfam" id="PF07716">
    <property type="entry name" value="bZIP_2"/>
    <property type="match status" value="1"/>
</dbReference>
<feature type="domain" description="BZIP" evidence="7">
    <location>
        <begin position="228"/>
        <end position="274"/>
    </location>
</feature>
<dbReference type="AlphaFoldDB" id="A0A7S4K869"/>
<feature type="region of interest" description="Disordered" evidence="4">
    <location>
        <begin position="450"/>
        <end position="530"/>
    </location>
</feature>
<feature type="compositionally biased region" description="Pro residues" evidence="4">
    <location>
        <begin position="500"/>
        <end position="523"/>
    </location>
</feature>
<dbReference type="GO" id="GO:0003700">
    <property type="term" value="F:DNA-binding transcription factor activity"/>
    <property type="evidence" value="ECO:0007669"/>
    <property type="project" value="InterPro"/>
</dbReference>
<dbReference type="PROSITE" id="PS50112">
    <property type="entry name" value="PAS"/>
    <property type="match status" value="1"/>
</dbReference>
<dbReference type="InterPro" id="IPR035965">
    <property type="entry name" value="PAS-like_dom_sf"/>
</dbReference>
<feature type="domain" description="PAC" evidence="6">
    <location>
        <begin position="392"/>
        <end position="446"/>
    </location>
</feature>
<dbReference type="SUPFAM" id="SSF55785">
    <property type="entry name" value="PYP-like sensor domain (PAS domain)"/>
    <property type="match status" value="1"/>
</dbReference>
<dbReference type="NCBIfam" id="TIGR00229">
    <property type="entry name" value="sensory_box"/>
    <property type="match status" value="1"/>
</dbReference>
<feature type="region of interest" description="Disordered" evidence="4">
    <location>
        <begin position="207"/>
        <end position="244"/>
    </location>
</feature>
<dbReference type="SUPFAM" id="SSF57959">
    <property type="entry name" value="Leucine zipper domain"/>
    <property type="match status" value="1"/>
</dbReference>
<keyword evidence="1" id="KW-0285">Flavoprotein</keyword>
<evidence type="ECO:0000256" key="4">
    <source>
        <dbReference type="SAM" id="MobiDB-lite"/>
    </source>
</evidence>
<dbReference type="PROSITE" id="PS50113">
    <property type="entry name" value="PAC"/>
    <property type="match status" value="1"/>
</dbReference>
<evidence type="ECO:0000256" key="1">
    <source>
        <dbReference type="ARBA" id="ARBA00022630"/>
    </source>
</evidence>
<feature type="compositionally biased region" description="Low complexity" evidence="4">
    <location>
        <begin position="20"/>
        <end position="34"/>
    </location>
</feature>
<keyword evidence="2" id="KW-0288">FMN</keyword>
<evidence type="ECO:0008006" key="9">
    <source>
        <dbReference type="Google" id="ProtNLM"/>
    </source>
</evidence>
<dbReference type="InterPro" id="IPR001610">
    <property type="entry name" value="PAC"/>
</dbReference>
<dbReference type="EMBL" id="HBKQ01059861">
    <property type="protein sequence ID" value="CAE2286824.1"/>
    <property type="molecule type" value="Transcribed_RNA"/>
</dbReference>
<feature type="compositionally biased region" description="Basic and acidic residues" evidence="4">
    <location>
        <begin position="214"/>
        <end position="239"/>
    </location>
</feature>
<dbReference type="PANTHER" id="PTHR47429:SF2">
    <property type="entry name" value="PROTEIN TWIN LOV 1"/>
    <property type="match status" value="1"/>
</dbReference>
<feature type="compositionally biased region" description="Low complexity" evidence="4">
    <location>
        <begin position="177"/>
        <end position="187"/>
    </location>
</feature>
<keyword evidence="3" id="KW-0157">Chromophore</keyword>
<dbReference type="Pfam" id="PF13426">
    <property type="entry name" value="PAS_9"/>
    <property type="match status" value="1"/>
</dbReference>
<dbReference type="GO" id="GO:0005634">
    <property type="term" value="C:nucleus"/>
    <property type="evidence" value="ECO:0007669"/>
    <property type="project" value="TreeGrafter"/>
</dbReference>
<feature type="domain" description="PAS" evidence="5">
    <location>
        <begin position="324"/>
        <end position="391"/>
    </location>
</feature>
<dbReference type="InterPro" id="IPR000700">
    <property type="entry name" value="PAS-assoc_C"/>
</dbReference>
<evidence type="ECO:0000256" key="3">
    <source>
        <dbReference type="ARBA" id="ARBA00022991"/>
    </source>
</evidence>
<dbReference type="InterPro" id="IPR046347">
    <property type="entry name" value="bZIP_sf"/>
</dbReference>
<dbReference type="FunFam" id="3.30.450.20:FF:000135">
    <property type="entry name" value="Ptaureo1a lov2 domain"/>
    <property type="match status" value="1"/>
</dbReference>
<evidence type="ECO:0000259" key="5">
    <source>
        <dbReference type="PROSITE" id="PS50112"/>
    </source>
</evidence>